<organism evidence="1 2">
    <name type="scientific">Portunus trituberculatus</name>
    <name type="common">Swimming crab</name>
    <name type="synonym">Neptunus trituberculatus</name>
    <dbReference type="NCBI Taxonomy" id="210409"/>
    <lineage>
        <taxon>Eukaryota</taxon>
        <taxon>Metazoa</taxon>
        <taxon>Ecdysozoa</taxon>
        <taxon>Arthropoda</taxon>
        <taxon>Crustacea</taxon>
        <taxon>Multicrustacea</taxon>
        <taxon>Malacostraca</taxon>
        <taxon>Eumalacostraca</taxon>
        <taxon>Eucarida</taxon>
        <taxon>Decapoda</taxon>
        <taxon>Pleocyemata</taxon>
        <taxon>Brachyura</taxon>
        <taxon>Eubrachyura</taxon>
        <taxon>Portunoidea</taxon>
        <taxon>Portunidae</taxon>
        <taxon>Portuninae</taxon>
        <taxon>Portunus</taxon>
    </lineage>
</organism>
<evidence type="ECO:0000313" key="2">
    <source>
        <dbReference type="Proteomes" id="UP000324222"/>
    </source>
</evidence>
<evidence type="ECO:0000313" key="1">
    <source>
        <dbReference type="EMBL" id="MPC72069.1"/>
    </source>
</evidence>
<reference evidence="1 2" key="1">
    <citation type="submission" date="2019-05" db="EMBL/GenBank/DDBJ databases">
        <title>Another draft genome of Portunus trituberculatus and its Hox gene families provides insights of decapod evolution.</title>
        <authorList>
            <person name="Jeong J.-H."/>
            <person name="Song I."/>
            <person name="Kim S."/>
            <person name="Choi T."/>
            <person name="Kim D."/>
            <person name="Ryu S."/>
            <person name="Kim W."/>
        </authorList>
    </citation>
    <scope>NUCLEOTIDE SEQUENCE [LARGE SCALE GENOMIC DNA]</scope>
    <source>
        <tissue evidence="1">Muscle</tissue>
    </source>
</reference>
<sequence length="160" mass="17809">MIFTCWSKTGQHSQSPPARKSLLLSGEAQPTLGPWTGFEPVRFETPRTPKRAWFHYTTAAPFRVFLTMPQQKTGEHILVAKTETPQINPEEMISKLNKITSTTYGQWNHACFGIRGVSKRTGSNPVHSPSCEIMNLQHHPKDKTGLQSVSVTTTMCSIAG</sequence>
<dbReference type="AlphaFoldDB" id="A0A5B7HQQ9"/>
<gene>
    <name evidence="1" type="ORF">E2C01_066362</name>
</gene>
<dbReference type="Proteomes" id="UP000324222">
    <property type="component" value="Unassembled WGS sequence"/>
</dbReference>
<protein>
    <submittedName>
        <fullName evidence="1">Uncharacterized protein</fullName>
    </submittedName>
</protein>
<proteinExistence type="predicted"/>
<dbReference type="EMBL" id="VSRR010034076">
    <property type="protein sequence ID" value="MPC72069.1"/>
    <property type="molecule type" value="Genomic_DNA"/>
</dbReference>
<name>A0A5B7HQQ9_PORTR</name>
<accession>A0A5B7HQQ9</accession>
<comment type="caution">
    <text evidence="1">The sequence shown here is derived from an EMBL/GenBank/DDBJ whole genome shotgun (WGS) entry which is preliminary data.</text>
</comment>
<keyword evidence="2" id="KW-1185">Reference proteome</keyword>